<dbReference type="CDD" id="cd13901">
    <property type="entry name" value="CuRO_3_MaLCC_like"/>
    <property type="match status" value="1"/>
</dbReference>
<dbReference type="OrthoDB" id="2121828at2759"/>
<evidence type="ECO:0000259" key="6">
    <source>
        <dbReference type="Pfam" id="PF00394"/>
    </source>
</evidence>
<dbReference type="InterPro" id="IPR011707">
    <property type="entry name" value="Cu-oxidase-like_N"/>
</dbReference>
<organism evidence="9 10">
    <name type="scientific">Periconia macrospinosa</name>
    <dbReference type="NCBI Taxonomy" id="97972"/>
    <lineage>
        <taxon>Eukaryota</taxon>
        <taxon>Fungi</taxon>
        <taxon>Dikarya</taxon>
        <taxon>Ascomycota</taxon>
        <taxon>Pezizomycotina</taxon>
        <taxon>Dothideomycetes</taxon>
        <taxon>Pleosporomycetidae</taxon>
        <taxon>Pleosporales</taxon>
        <taxon>Massarineae</taxon>
        <taxon>Periconiaceae</taxon>
        <taxon>Periconia</taxon>
    </lineage>
</organism>
<sequence length="563" mass="62890">MQWYNCLLLLPATLASLLPCDSTNGGSLLGTLDAKPLTLHRQREPPQTRHFTFELTRKTLNPDGVTREFLVVNGEYPGPTIEANLGDTISVTVINNIDSPKEGTSIHWHGLPQRDTKWADGVPSLTQCPIAAGSNFTYTFKAEVAGTTWWHAHFTAQYTDGLFGGLIIHGSQYAEQYDIDLGPIHLHDTYHIDYVSYLLPVYNIPPVFIPVDTNLINGRGPFNCSLDTHGSNCKPNSTEPAKFRFQPGKKHLLRLINTGGATIQHFSIDDHELTVIANDFTPVQPYKTNVATLGIGQRTDVIVEAKGKEGDAVWMRSEIDQPCVNGTVWQPNATAIVYYTNADETRIPNTKRHDWKTDGCLNDPLDIAQPIKKRSVPTPDLVEQIDIRGGKNASGNLVYFVNGSQFRANFSSTPLLQAASNGITEYPDHPEYNIYNFGDAKNVRIVVYNHFPNPHTMHLHGHEEFWILATGMGEWDGTITQEANPQRRDSAQMRAAWGPDQPSHLVIQFVADNPGVWSLHCHFIIHISAGLYMSFIEQPEQIKEGAYEDVMHQTEVPELDIPR</sequence>
<dbReference type="GO" id="GO:0005507">
    <property type="term" value="F:copper ion binding"/>
    <property type="evidence" value="ECO:0007669"/>
    <property type="project" value="InterPro"/>
</dbReference>
<dbReference type="InterPro" id="IPR001117">
    <property type="entry name" value="Cu-oxidase_2nd"/>
</dbReference>
<evidence type="ECO:0000256" key="4">
    <source>
        <dbReference type="ARBA" id="ARBA00023008"/>
    </source>
</evidence>
<dbReference type="PANTHER" id="PTHR11709">
    <property type="entry name" value="MULTI-COPPER OXIDASE"/>
    <property type="match status" value="1"/>
</dbReference>
<dbReference type="InterPro" id="IPR045087">
    <property type="entry name" value="Cu-oxidase_fam"/>
</dbReference>
<dbReference type="InterPro" id="IPR008972">
    <property type="entry name" value="Cupredoxin"/>
</dbReference>
<evidence type="ECO:0000256" key="1">
    <source>
        <dbReference type="ARBA" id="ARBA00010609"/>
    </source>
</evidence>
<dbReference type="AlphaFoldDB" id="A0A2V1DWK0"/>
<evidence type="ECO:0000256" key="5">
    <source>
        <dbReference type="SAM" id="SignalP"/>
    </source>
</evidence>
<evidence type="ECO:0000256" key="2">
    <source>
        <dbReference type="ARBA" id="ARBA00022723"/>
    </source>
</evidence>
<keyword evidence="4" id="KW-0186">Copper</keyword>
<dbReference type="InterPro" id="IPR033138">
    <property type="entry name" value="Cu_oxidase_CS"/>
</dbReference>
<dbReference type="Pfam" id="PF07731">
    <property type="entry name" value="Cu-oxidase_2"/>
    <property type="match status" value="1"/>
</dbReference>
<evidence type="ECO:0000313" key="10">
    <source>
        <dbReference type="Proteomes" id="UP000244855"/>
    </source>
</evidence>
<name>A0A2V1DWK0_9PLEO</name>
<dbReference type="Gene3D" id="2.60.40.420">
    <property type="entry name" value="Cupredoxins - blue copper proteins"/>
    <property type="match status" value="3"/>
</dbReference>
<dbReference type="Pfam" id="PF00394">
    <property type="entry name" value="Cu-oxidase"/>
    <property type="match status" value="1"/>
</dbReference>
<dbReference type="STRING" id="97972.A0A2V1DWK0"/>
<dbReference type="EMBL" id="KZ805343">
    <property type="protein sequence ID" value="PVI02416.1"/>
    <property type="molecule type" value="Genomic_DNA"/>
</dbReference>
<proteinExistence type="inferred from homology"/>
<protein>
    <submittedName>
        <fullName evidence="9">Laccase-like multicopper oxidase</fullName>
    </submittedName>
</protein>
<dbReference type="InterPro" id="IPR002355">
    <property type="entry name" value="Cu_oxidase_Cu_BS"/>
</dbReference>
<feature type="chain" id="PRO_5016003540" evidence="5">
    <location>
        <begin position="16"/>
        <end position="563"/>
    </location>
</feature>
<reference evidence="9 10" key="1">
    <citation type="journal article" date="2018" name="Sci. Rep.">
        <title>Comparative genomics provides insights into the lifestyle and reveals functional heterogeneity of dark septate endophytic fungi.</title>
        <authorList>
            <person name="Knapp D.G."/>
            <person name="Nemeth J.B."/>
            <person name="Barry K."/>
            <person name="Hainaut M."/>
            <person name="Henrissat B."/>
            <person name="Johnson J."/>
            <person name="Kuo A."/>
            <person name="Lim J.H.P."/>
            <person name="Lipzen A."/>
            <person name="Nolan M."/>
            <person name="Ohm R.A."/>
            <person name="Tamas L."/>
            <person name="Grigoriev I.V."/>
            <person name="Spatafora J.W."/>
            <person name="Nagy L.G."/>
            <person name="Kovacs G.M."/>
        </authorList>
    </citation>
    <scope>NUCLEOTIDE SEQUENCE [LARGE SCALE GENOMIC DNA]</scope>
    <source>
        <strain evidence="9 10">DSE2036</strain>
    </source>
</reference>
<feature type="domain" description="Plastocyanin-like" evidence="8">
    <location>
        <begin position="56"/>
        <end position="171"/>
    </location>
</feature>
<accession>A0A2V1DWK0</accession>
<evidence type="ECO:0000259" key="8">
    <source>
        <dbReference type="Pfam" id="PF07732"/>
    </source>
</evidence>
<dbReference type="InterPro" id="IPR011706">
    <property type="entry name" value="Cu-oxidase_C"/>
</dbReference>
<dbReference type="GO" id="GO:0016491">
    <property type="term" value="F:oxidoreductase activity"/>
    <property type="evidence" value="ECO:0007669"/>
    <property type="project" value="UniProtKB-KW"/>
</dbReference>
<comment type="similarity">
    <text evidence="1">Belongs to the multicopper oxidase family.</text>
</comment>
<dbReference type="PROSITE" id="PS00080">
    <property type="entry name" value="MULTICOPPER_OXIDASE2"/>
    <property type="match status" value="1"/>
</dbReference>
<dbReference type="CDD" id="cd13854">
    <property type="entry name" value="CuRO_1_MaLCC_like"/>
    <property type="match status" value="1"/>
</dbReference>
<evidence type="ECO:0000313" key="9">
    <source>
        <dbReference type="EMBL" id="PVI02416.1"/>
    </source>
</evidence>
<dbReference type="Proteomes" id="UP000244855">
    <property type="component" value="Unassembled WGS sequence"/>
</dbReference>
<dbReference type="PROSITE" id="PS00079">
    <property type="entry name" value="MULTICOPPER_OXIDASE1"/>
    <property type="match status" value="1"/>
</dbReference>
<evidence type="ECO:0000256" key="3">
    <source>
        <dbReference type="ARBA" id="ARBA00023002"/>
    </source>
</evidence>
<evidence type="ECO:0000259" key="7">
    <source>
        <dbReference type="Pfam" id="PF07731"/>
    </source>
</evidence>
<keyword evidence="3" id="KW-0560">Oxidoreductase</keyword>
<dbReference type="PANTHER" id="PTHR11709:SF145">
    <property type="entry name" value="LCC1"/>
    <property type="match status" value="1"/>
</dbReference>
<keyword evidence="5" id="KW-0732">Signal</keyword>
<dbReference type="Pfam" id="PF07732">
    <property type="entry name" value="Cu-oxidase_3"/>
    <property type="match status" value="1"/>
</dbReference>
<keyword evidence="10" id="KW-1185">Reference proteome</keyword>
<keyword evidence="2" id="KW-0479">Metal-binding</keyword>
<feature type="domain" description="Plastocyanin-like" evidence="6">
    <location>
        <begin position="183"/>
        <end position="341"/>
    </location>
</feature>
<gene>
    <name evidence="9" type="ORF">DM02DRAFT_717385</name>
</gene>
<dbReference type="SUPFAM" id="SSF49503">
    <property type="entry name" value="Cupredoxins"/>
    <property type="match status" value="3"/>
</dbReference>
<feature type="domain" description="Plastocyanin-like" evidence="7">
    <location>
        <begin position="421"/>
        <end position="540"/>
    </location>
</feature>
<feature type="signal peptide" evidence="5">
    <location>
        <begin position="1"/>
        <end position="15"/>
    </location>
</feature>